<feature type="non-terminal residue" evidence="2">
    <location>
        <position position="182"/>
    </location>
</feature>
<comment type="caution">
    <text evidence="2">The sequence shown here is derived from an EMBL/GenBank/DDBJ whole genome shotgun (WGS) entry which is preliminary data.</text>
</comment>
<dbReference type="AlphaFoldDB" id="X1TR29"/>
<dbReference type="InterPro" id="IPR035986">
    <property type="entry name" value="PKD_dom_sf"/>
</dbReference>
<reference evidence="2" key="1">
    <citation type="journal article" date="2014" name="Front. Microbiol.">
        <title>High frequency of phylogenetically diverse reductive dehalogenase-homologous genes in deep subseafloor sedimentary metagenomes.</title>
        <authorList>
            <person name="Kawai M."/>
            <person name="Futagami T."/>
            <person name="Toyoda A."/>
            <person name="Takaki Y."/>
            <person name="Nishi S."/>
            <person name="Hori S."/>
            <person name="Arai W."/>
            <person name="Tsubouchi T."/>
            <person name="Morono Y."/>
            <person name="Uchiyama I."/>
            <person name="Ito T."/>
            <person name="Fujiyama A."/>
            <person name="Inagaki F."/>
            <person name="Takami H."/>
        </authorList>
    </citation>
    <scope>NUCLEOTIDE SEQUENCE</scope>
    <source>
        <strain evidence="2">Expedition CK06-06</strain>
    </source>
</reference>
<dbReference type="CDD" id="cd00146">
    <property type="entry name" value="PKD"/>
    <property type="match status" value="1"/>
</dbReference>
<evidence type="ECO:0000259" key="1">
    <source>
        <dbReference type="PROSITE" id="PS50093"/>
    </source>
</evidence>
<dbReference type="SUPFAM" id="SSF49299">
    <property type="entry name" value="PKD domain"/>
    <property type="match status" value="1"/>
</dbReference>
<gene>
    <name evidence="2" type="ORF">S12H4_26978</name>
</gene>
<dbReference type="InterPro" id="IPR022409">
    <property type="entry name" value="PKD/Chitinase_dom"/>
</dbReference>
<dbReference type="Gene3D" id="2.60.40.10">
    <property type="entry name" value="Immunoglobulins"/>
    <property type="match status" value="1"/>
</dbReference>
<feature type="domain" description="PKD" evidence="1">
    <location>
        <begin position="31"/>
        <end position="118"/>
    </location>
</feature>
<evidence type="ECO:0000313" key="2">
    <source>
        <dbReference type="EMBL" id="GAI93826.1"/>
    </source>
</evidence>
<dbReference type="PROSITE" id="PS51257">
    <property type="entry name" value="PROKAR_LIPOPROTEIN"/>
    <property type="match status" value="1"/>
</dbReference>
<dbReference type="InterPro" id="IPR013783">
    <property type="entry name" value="Ig-like_fold"/>
</dbReference>
<dbReference type="EMBL" id="BARW01015357">
    <property type="protein sequence ID" value="GAI93826.1"/>
    <property type="molecule type" value="Genomic_DNA"/>
</dbReference>
<proteinExistence type="predicted"/>
<dbReference type="PROSITE" id="PS50093">
    <property type="entry name" value="PKD"/>
    <property type="match status" value="1"/>
</dbReference>
<accession>X1TR29</accession>
<dbReference type="Pfam" id="PF18911">
    <property type="entry name" value="PKD_4"/>
    <property type="match status" value="1"/>
</dbReference>
<organism evidence="2">
    <name type="scientific">marine sediment metagenome</name>
    <dbReference type="NCBI Taxonomy" id="412755"/>
    <lineage>
        <taxon>unclassified sequences</taxon>
        <taxon>metagenomes</taxon>
        <taxon>ecological metagenomes</taxon>
    </lineage>
</organism>
<name>X1TR29_9ZZZZ</name>
<dbReference type="InterPro" id="IPR000601">
    <property type="entry name" value="PKD_dom"/>
</dbReference>
<dbReference type="SMART" id="SM00089">
    <property type="entry name" value="PKD"/>
    <property type="match status" value="1"/>
</dbReference>
<protein>
    <recommendedName>
        <fullName evidence="1">PKD domain-containing protein</fullName>
    </recommendedName>
</protein>
<sequence length="182" mass="20164">MKSRVLLSILVIFLILVLAGCGVVPPLNQSPIASFTANPNSGIVPLEVFFNASSSYDPDGTIVSYVWDFEDGNTGTGETINHTFSSTGSFNVELTVTDNEGAIDSTTKLIITVTESEPSGDVVITLDNWDQEYYESLGEWSSYVYAYYTISNNSTETVYDYKIYFTVNCIDDSVYYDSWYEG</sequence>